<evidence type="ECO:0000256" key="5">
    <source>
        <dbReference type="ARBA" id="ARBA00022714"/>
    </source>
</evidence>
<dbReference type="EMBL" id="CACSIO010000001">
    <property type="protein sequence ID" value="CAA0080748.1"/>
    <property type="molecule type" value="Genomic_DNA"/>
</dbReference>
<evidence type="ECO:0000256" key="13">
    <source>
        <dbReference type="ARBA" id="ARBA00025729"/>
    </source>
</evidence>
<evidence type="ECO:0000313" key="18">
    <source>
        <dbReference type="EMBL" id="CAA0079833.1"/>
    </source>
</evidence>
<evidence type="ECO:0000256" key="9">
    <source>
        <dbReference type="ARBA" id="ARBA00023004"/>
    </source>
</evidence>
<comment type="subcellular location">
    <subcellularLocation>
        <location evidence="2">Membrane</location>
    </subcellularLocation>
</comment>
<comment type="catalytic activity">
    <reaction evidence="15">
        <text>cholesterol + NADH + O2 + H(+) = 7-dehydrocholesterol + NAD(+) + 2 H2O</text>
        <dbReference type="Rhea" id="RHEA:51644"/>
        <dbReference type="ChEBI" id="CHEBI:15377"/>
        <dbReference type="ChEBI" id="CHEBI:15378"/>
        <dbReference type="ChEBI" id="CHEBI:15379"/>
        <dbReference type="ChEBI" id="CHEBI:16113"/>
        <dbReference type="ChEBI" id="CHEBI:17759"/>
        <dbReference type="ChEBI" id="CHEBI:57540"/>
        <dbReference type="ChEBI" id="CHEBI:57945"/>
        <dbReference type="EC" id="1.14.19.21"/>
    </reaction>
    <physiologicalReaction direction="left-to-right" evidence="15">
        <dbReference type="Rhea" id="RHEA:51645"/>
    </physiologicalReaction>
</comment>
<dbReference type="SUPFAM" id="SSF50022">
    <property type="entry name" value="ISP domain"/>
    <property type="match status" value="1"/>
</dbReference>
<dbReference type="GO" id="GO:0016020">
    <property type="term" value="C:membrane"/>
    <property type="evidence" value="ECO:0007669"/>
    <property type="project" value="UniProtKB-SubCell"/>
</dbReference>
<evidence type="ECO:0000256" key="12">
    <source>
        <dbReference type="ARBA" id="ARBA00025712"/>
    </source>
</evidence>
<dbReference type="GO" id="GO:0170056">
    <property type="term" value="F:cholesterol 7-desaturase [NAD(P)H] activity"/>
    <property type="evidence" value="ECO:0007669"/>
    <property type="project" value="UniProtKB-EC"/>
</dbReference>
<comment type="pathway">
    <text evidence="12">Steroid hormone biosynthesis; dafachronic acid biosynthesis.</text>
</comment>
<dbReference type="GO" id="GO:0008203">
    <property type="term" value="P:cholesterol metabolic process"/>
    <property type="evidence" value="ECO:0007669"/>
    <property type="project" value="InterPro"/>
</dbReference>
<dbReference type="Proteomes" id="UP000441399">
    <property type="component" value="Unassembled WGS sequence"/>
</dbReference>
<evidence type="ECO:0000256" key="6">
    <source>
        <dbReference type="ARBA" id="ARBA00022723"/>
    </source>
</evidence>
<dbReference type="SUPFAM" id="SSF55961">
    <property type="entry name" value="Bet v1-like"/>
    <property type="match status" value="1"/>
</dbReference>
<evidence type="ECO:0000256" key="15">
    <source>
        <dbReference type="ARBA" id="ARBA00047853"/>
    </source>
</evidence>
<dbReference type="GO" id="GO:0046872">
    <property type="term" value="F:metal ion binding"/>
    <property type="evidence" value="ECO:0007669"/>
    <property type="project" value="UniProtKB-KW"/>
</dbReference>
<evidence type="ECO:0000313" key="20">
    <source>
        <dbReference type="Proteomes" id="UP000434580"/>
    </source>
</evidence>
<dbReference type="Gene3D" id="2.102.10.10">
    <property type="entry name" value="Rieske [2Fe-2S] iron-sulphur domain"/>
    <property type="match status" value="1"/>
</dbReference>
<evidence type="ECO:0000256" key="4">
    <source>
        <dbReference type="ARBA" id="ARBA00022692"/>
    </source>
</evidence>
<dbReference type="InterPro" id="IPR045605">
    <property type="entry name" value="KshA-like_C"/>
</dbReference>
<dbReference type="GO" id="GO:0051537">
    <property type="term" value="F:2 iron, 2 sulfur cluster binding"/>
    <property type="evidence" value="ECO:0007669"/>
    <property type="project" value="UniProtKB-KW"/>
</dbReference>
<feature type="domain" description="Rieske" evidence="17">
    <location>
        <begin position="13"/>
        <end position="128"/>
    </location>
</feature>
<accession>A0A5S9MUT1</accession>
<keyword evidence="6" id="KW-0479">Metal-binding</keyword>
<dbReference type="InterPro" id="IPR050584">
    <property type="entry name" value="Cholesterol_7-desaturase"/>
</dbReference>
<dbReference type="Pfam" id="PF00355">
    <property type="entry name" value="Rieske"/>
    <property type="match status" value="1"/>
</dbReference>
<keyword evidence="7" id="KW-1133">Transmembrane helix</keyword>
<keyword evidence="8 19" id="KW-0560">Oxidoreductase</keyword>
<dbReference type="PANTHER" id="PTHR21266:SF32">
    <property type="entry name" value="CHOLESTEROL 7-DESATURASE NVD"/>
    <property type="match status" value="1"/>
</dbReference>
<dbReference type="InterPro" id="IPR036922">
    <property type="entry name" value="Rieske_2Fe-2S_sf"/>
</dbReference>
<comment type="catalytic activity">
    <reaction evidence="16">
        <text>cholesterol + NADPH + O2 + H(+) = 7-dehydrocholesterol + NADP(+) + 2 H2O</text>
        <dbReference type="Rhea" id="RHEA:45024"/>
        <dbReference type="ChEBI" id="CHEBI:15377"/>
        <dbReference type="ChEBI" id="CHEBI:15378"/>
        <dbReference type="ChEBI" id="CHEBI:15379"/>
        <dbReference type="ChEBI" id="CHEBI:16113"/>
        <dbReference type="ChEBI" id="CHEBI:17759"/>
        <dbReference type="ChEBI" id="CHEBI:57783"/>
        <dbReference type="ChEBI" id="CHEBI:58349"/>
        <dbReference type="EC" id="1.14.19.21"/>
    </reaction>
    <physiologicalReaction direction="left-to-right" evidence="16">
        <dbReference type="Rhea" id="RHEA:45025"/>
    </physiologicalReaction>
</comment>
<dbReference type="EMBL" id="CACSII010000001">
    <property type="protein sequence ID" value="CAA0079833.1"/>
    <property type="molecule type" value="Genomic_DNA"/>
</dbReference>
<keyword evidence="19" id="KW-0503">Monooxygenase</keyword>
<evidence type="ECO:0000256" key="8">
    <source>
        <dbReference type="ARBA" id="ARBA00023002"/>
    </source>
</evidence>
<dbReference type="OrthoDB" id="9769355at2"/>
<dbReference type="Proteomes" id="UP000434580">
    <property type="component" value="Unassembled WGS sequence"/>
</dbReference>
<dbReference type="PROSITE" id="PS51296">
    <property type="entry name" value="RIESKE"/>
    <property type="match status" value="1"/>
</dbReference>
<comment type="pathway">
    <text evidence="3">Hormone biosynthesis.</text>
</comment>
<proteinExistence type="inferred from homology"/>
<protein>
    <recommendedName>
        <fullName evidence="14">cholesterol 7-desaturase</fullName>
        <ecNumber evidence="14">1.14.19.21</ecNumber>
    </recommendedName>
</protein>
<keyword evidence="9" id="KW-0408">Iron</keyword>
<keyword evidence="21" id="KW-1185">Reference proteome</keyword>
<comment type="similarity">
    <text evidence="13">Belongs to the cholesterol 7-desaturase family.</text>
</comment>
<keyword evidence="4" id="KW-0812">Transmembrane</keyword>
<name>A0A5S9MUT1_9GAMM</name>
<evidence type="ECO:0000256" key="3">
    <source>
        <dbReference type="ARBA" id="ARBA00004972"/>
    </source>
</evidence>
<dbReference type="InterPro" id="IPR017941">
    <property type="entry name" value="Rieske_2Fe-2S"/>
</dbReference>
<evidence type="ECO:0000256" key="14">
    <source>
        <dbReference type="ARBA" id="ARBA00026095"/>
    </source>
</evidence>
<gene>
    <name evidence="19" type="primary">kshA_1</name>
    <name evidence="18" type="ORF">DPBNPPHM_00181</name>
    <name evidence="19" type="ORF">OPDIPICF_00235</name>
</gene>
<keyword evidence="11" id="KW-0472">Membrane</keyword>
<evidence type="ECO:0000256" key="11">
    <source>
        <dbReference type="ARBA" id="ARBA00023136"/>
    </source>
</evidence>
<dbReference type="Pfam" id="PF19298">
    <property type="entry name" value="KshA_C"/>
    <property type="match status" value="1"/>
</dbReference>
<dbReference type="PANTHER" id="PTHR21266">
    <property type="entry name" value="IRON-SULFUR DOMAIN CONTAINING PROTEIN"/>
    <property type="match status" value="1"/>
</dbReference>
<comment type="cofactor">
    <cofactor evidence="1">
        <name>Fe cation</name>
        <dbReference type="ChEBI" id="CHEBI:24875"/>
    </cofactor>
</comment>
<dbReference type="CDD" id="cd03469">
    <property type="entry name" value="Rieske_RO_Alpha_N"/>
    <property type="match status" value="1"/>
</dbReference>
<evidence type="ECO:0000259" key="17">
    <source>
        <dbReference type="PROSITE" id="PS51296"/>
    </source>
</evidence>
<evidence type="ECO:0000256" key="10">
    <source>
        <dbReference type="ARBA" id="ARBA00023014"/>
    </source>
</evidence>
<dbReference type="GO" id="GO:0004497">
    <property type="term" value="F:monooxygenase activity"/>
    <property type="evidence" value="ECO:0007669"/>
    <property type="project" value="UniProtKB-KW"/>
</dbReference>
<dbReference type="AlphaFoldDB" id="A0A5S9MUT1"/>
<evidence type="ECO:0000313" key="21">
    <source>
        <dbReference type="Proteomes" id="UP000441399"/>
    </source>
</evidence>
<evidence type="ECO:0000313" key="19">
    <source>
        <dbReference type="EMBL" id="CAA0080748.1"/>
    </source>
</evidence>
<sequence length="329" mass="37498">MSKRYPMPIPFGWFGVGYSDELEKGESRPIKYFGKEMVIFRTEDGQAVVLDAYCPHLGAHLGYGINQEAGQGGRIEGNTIVCPFHAWRFDDTGTVTEIPYAKNIPPKVANKQCLKSYPVQEKNQVIWVWYHPDPNQAPLWDVEDLEEANDPAWSEYEKYEWIIKTHPQEMGENAADPAHFRYVHQVAEFPVWESVQDGHKTHGIQRADMQTPRGIVKGKIMTNNAGPGQAWTRFEGIAETFLLSQITPVDEETVHVRFAFSQPLKDGKKPEGGVEAAIIGDIRKQLREDTPIWENKVYRPLPVLCDGDGPIAKFRKWYGQFYAEYDGNL</sequence>
<dbReference type="Gene3D" id="3.90.380.10">
    <property type="entry name" value="Naphthalene 1,2-dioxygenase Alpha Subunit, Chain A, domain 1"/>
    <property type="match status" value="1"/>
</dbReference>
<evidence type="ECO:0000256" key="7">
    <source>
        <dbReference type="ARBA" id="ARBA00022989"/>
    </source>
</evidence>
<keyword evidence="10" id="KW-0411">Iron-sulfur</keyword>
<evidence type="ECO:0000256" key="16">
    <source>
        <dbReference type="ARBA" id="ARBA00049548"/>
    </source>
</evidence>
<dbReference type="GO" id="GO:0005737">
    <property type="term" value="C:cytoplasm"/>
    <property type="evidence" value="ECO:0007669"/>
    <property type="project" value="TreeGrafter"/>
</dbReference>
<evidence type="ECO:0000256" key="1">
    <source>
        <dbReference type="ARBA" id="ARBA00001962"/>
    </source>
</evidence>
<organism evidence="19 21">
    <name type="scientific">BD1-7 clade bacterium</name>
    <dbReference type="NCBI Taxonomy" id="2029982"/>
    <lineage>
        <taxon>Bacteria</taxon>
        <taxon>Pseudomonadati</taxon>
        <taxon>Pseudomonadota</taxon>
        <taxon>Gammaproteobacteria</taxon>
        <taxon>Cellvibrionales</taxon>
        <taxon>Spongiibacteraceae</taxon>
        <taxon>BD1-7 clade</taxon>
    </lineage>
</organism>
<keyword evidence="5" id="KW-0001">2Fe-2S</keyword>
<evidence type="ECO:0000256" key="2">
    <source>
        <dbReference type="ARBA" id="ARBA00004370"/>
    </source>
</evidence>
<dbReference type="EC" id="1.14.19.21" evidence="14"/>
<reference evidence="20 21" key="1">
    <citation type="submission" date="2019-11" db="EMBL/GenBank/DDBJ databases">
        <authorList>
            <person name="Holert J."/>
        </authorList>
    </citation>
    <scope>NUCLEOTIDE SEQUENCE [LARGE SCALE GENOMIC DNA]</scope>
    <source>
        <strain evidence="18">BC5_2</strain>
        <strain evidence="19">SB11_3</strain>
    </source>
</reference>